<protein>
    <submittedName>
        <fullName evidence="2">Uncharacterized protein</fullName>
    </submittedName>
</protein>
<feature type="region of interest" description="Disordered" evidence="1">
    <location>
        <begin position="1"/>
        <end position="30"/>
    </location>
</feature>
<dbReference type="EMBL" id="PFEL01000033">
    <property type="protein sequence ID" value="PJE69256.1"/>
    <property type="molecule type" value="Genomic_DNA"/>
</dbReference>
<feature type="compositionally biased region" description="Basic and acidic residues" evidence="1">
    <location>
        <begin position="9"/>
        <end position="23"/>
    </location>
</feature>
<accession>A0A2M8L629</accession>
<organism evidence="2 3">
    <name type="scientific">Candidatus Shapirobacteria bacterium CG10_big_fil_rev_8_21_14_0_10_38_14</name>
    <dbReference type="NCBI Taxonomy" id="1974483"/>
    <lineage>
        <taxon>Bacteria</taxon>
        <taxon>Candidatus Shapironibacteriota</taxon>
    </lineage>
</organism>
<proteinExistence type="predicted"/>
<evidence type="ECO:0000313" key="2">
    <source>
        <dbReference type="EMBL" id="PJE69256.1"/>
    </source>
</evidence>
<reference evidence="3" key="1">
    <citation type="submission" date="2017-09" db="EMBL/GenBank/DDBJ databases">
        <title>Depth-based differentiation of microbial function through sediment-hosted aquifers and enrichment of novel symbionts in the deep terrestrial subsurface.</title>
        <authorList>
            <person name="Probst A.J."/>
            <person name="Ladd B."/>
            <person name="Jarett J.K."/>
            <person name="Geller-Mcgrath D.E."/>
            <person name="Sieber C.M.K."/>
            <person name="Emerson J.B."/>
            <person name="Anantharaman K."/>
            <person name="Thomas B.C."/>
            <person name="Malmstrom R."/>
            <person name="Stieglmeier M."/>
            <person name="Klingl A."/>
            <person name="Woyke T."/>
            <person name="Ryan C.M."/>
            <person name="Banfield J.F."/>
        </authorList>
    </citation>
    <scope>NUCLEOTIDE SEQUENCE [LARGE SCALE GENOMIC DNA]</scope>
</reference>
<comment type="caution">
    <text evidence="2">The sequence shown here is derived from an EMBL/GenBank/DDBJ whole genome shotgun (WGS) entry which is preliminary data.</text>
</comment>
<dbReference type="AlphaFoldDB" id="A0A2M8L629"/>
<name>A0A2M8L629_9BACT</name>
<sequence length="74" mass="8401">DQEQATTDPQEKKRIRAKAEHPGKKAAQHAKYGISLKIPEEEVRRFGLAIIAEVKKKKSPKAIIQELIRENGQK</sequence>
<feature type="non-terminal residue" evidence="2">
    <location>
        <position position="1"/>
    </location>
</feature>
<dbReference type="Proteomes" id="UP000229500">
    <property type="component" value="Unassembled WGS sequence"/>
</dbReference>
<gene>
    <name evidence="2" type="ORF">COU96_00715</name>
</gene>
<evidence type="ECO:0000256" key="1">
    <source>
        <dbReference type="SAM" id="MobiDB-lite"/>
    </source>
</evidence>
<evidence type="ECO:0000313" key="3">
    <source>
        <dbReference type="Proteomes" id="UP000229500"/>
    </source>
</evidence>